<dbReference type="Proteomes" id="UP001338125">
    <property type="component" value="Unassembled WGS sequence"/>
</dbReference>
<name>A0ABR0SSC6_9HYPO</name>
<keyword evidence="4" id="KW-1185">Reference proteome</keyword>
<evidence type="ECO:0000259" key="2">
    <source>
        <dbReference type="SMART" id="SM00960"/>
    </source>
</evidence>
<sequence length="136" mass="14863">MADASASNGHDVLEEKLSRLSRKPGVKASLIIDRATGSILKTSGQLSALTTAKSRNASTAATFSNEAPVTEESETQGIEEFAQMIWNFVNGSGQLVQEVDTEDELRLLRLRTKKQEIVIVPDQKYLLTVIHDTHPA</sequence>
<evidence type="ECO:0000313" key="3">
    <source>
        <dbReference type="EMBL" id="KAK5994954.1"/>
    </source>
</evidence>
<gene>
    <name evidence="3" type="ORF">PT974_03343</name>
</gene>
<comment type="caution">
    <text evidence="3">The sequence shown here is derived from an EMBL/GenBank/DDBJ whole genome shotgun (WGS) entry which is preliminary data.</text>
</comment>
<dbReference type="SMART" id="SM00960">
    <property type="entry name" value="Robl_LC7"/>
    <property type="match status" value="1"/>
</dbReference>
<proteinExistence type="inferred from homology"/>
<protein>
    <recommendedName>
        <fullName evidence="2">Roadblock/LAMTOR2 domain-containing protein</fullName>
    </recommendedName>
</protein>
<dbReference type="InterPro" id="IPR004942">
    <property type="entry name" value="Roadblock/LAMTOR2_dom"/>
</dbReference>
<feature type="domain" description="Roadblock/LAMTOR2" evidence="2">
    <location>
        <begin position="13"/>
        <end position="131"/>
    </location>
</feature>
<dbReference type="Gene3D" id="3.30.450.30">
    <property type="entry name" value="Dynein light chain 2a, cytoplasmic"/>
    <property type="match status" value="1"/>
</dbReference>
<evidence type="ECO:0000313" key="4">
    <source>
        <dbReference type="Proteomes" id="UP001338125"/>
    </source>
</evidence>
<comment type="similarity">
    <text evidence="1">Belongs to the GAMAD family.</text>
</comment>
<dbReference type="SUPFAM" id="SSF103196">
    <property type="entry name" value="Roadblock/LC7 domain"/>
    <property type="match status" value="1"/>
</dbReference>
<evidence type="ECO:0000256" key="1">
    <source>
        <dbReference type="ARBA" id="ARBA00007191"/>
    </source>
</evidence>
<accession>A0ABR0SSC6</accession>
<dbReference type="PANTHER" id="PTHR10779">
    <property type="entry name" value="DYNEIN LIGHT CHAIN ROADBLOCK"/>
    <property type="match status" value="1"/>
</dbReference>
<organism evidence="3 4">
    <name type="scientific">Cladobotryum mycophilum</name>
    <dbReference type="NCBI Taxonomy" id="491253"/>
    <lineage>
        <taxon>Eukaryota</taxon>
        <taxon>Fungi</taxon>
        <taxon>Dikarya</taxon>
        <taxon>Ascomycota</taxon>
        <taxon>Pezizomycotina</taxon>
        <taxon>Sordariomycetes</taxon>
        <taxon>Hypocreomycetidae</taxon>
        <taxon>Hypocreales</taxon>
        <taxon>Hypocreaceae</taxon>
        <taxon>Cladobotryum</taxon>
    </lineage>
</organism>
<dbReference type="EMBL" id="JAVFKD010000004">
    <property type="protein sequence ID" value="KAK5994954.1"/>
    <property type="molecule type" value="Genomic_DNA"/>
</dbReference>
<reference evidence="3 4" key="1">
    <citation type="submission" date="2024-01" db="EMBL/GenBank/DDBJ databases">
        <title>Complete genome of Cladobotryum mycophilum ATHUM6906.</title>
        <authorList>
            <person name="Christinaki A.C."/>
            <person name="Myridakis A.I."/>
            <person name="Kouvelis V.N."/>
        </authorList>
    </citation>
    <scope>NUCLEOTIDE SEQUENCE [LARGE SCALE GENOMIC DNA]</scope>
    <source>
        <strain evidence="3 4">ATHUM6906</strain>
    </source>
</reference>